<dbReference type="GO" id="GO:0000976">
    <property type="term" value="F:transcription cis-regulatory region binding"/>
    <property type="evidence" value="ECO:0007669"/>
    <property type="project" value="TreeGrafter"/>
</dbReference>
<dbReference type="EMBL" id="FNNU01000001">
    <property type="protein sequence ID" value="SDW08865.1"/>
    <property type="molecule type" value="Genomic_DNA"/>
</dbReference>
<dbReference type="InterPro" id="IPR009057">
    <property type="entry name" value="Homeodomain-like_sf"/>
</dbReference>
<keyword evidence="2 4" id="KW-0238">DNA-binding</keyword>
<reference evidence="8" key="1">
    <citation type="submission" date="2016-10" db="EMBL/GenBank/DDBJ databases">
        <authorList>
            <person name="Varghese N."/>
            <person name="Submissions S."/>
        </authorList>
    </citation>
    <scope>NUCLEOTIDE SEQUENCE [LARGE SCALE GENOMIC DNA]</scope>
    <source>
        <strain evidence="8">NRRL B-59562</strain>
    </source>
</reference>
<protein>
    <submittedName>
        <fullName evidence="7">Transcriptional regulator, TetR family</fullName>
    </submittedName>
</protein>
<keyword evidence="8" id="KW-1185">Reference proteome</keyword>
<keyword evidence="3" id="KW-0804">Transcription</keyword>
<dbReference type="AlphaFoldDB" id="A0A1H2QP47"/>
<feature type="transmembrane region" description="Helical" evidence="5">
    <location>
        <begin position="139"/>
        <end position="157"/>
    </location>
</feature>
<dbReference type="PANTHER" id="PTHR30055">
    <property type="entry name" value="HTH-TYPE TRANSCRIPTIONAL REGULATOR RUTR"/>
    <property type="match status" value="1"/>
</dbReference>
<dbReference type="OrthoDB" id="9809772at2"/>
<evidence type="ECO:0000256" key="3">
    <source>
        <dbReference type="ARBA" id="ARBA00023163"/>
    </source>
</evidence>
<keyword evidence="5" id="KW-0472">Membrane</keyword>
<dbReference type="PANTHER" id="PTHR30055:SF234">
    <property type="entry name" value="HTH-TYPE TRANSCRIPTIONAL REGULATOR BETI"/>
    <property type="match status" value="1"/>
</dbReference>
<evidence type="ECO:0000256" key="2">
    <source>
        <dbReference type="ARBA" id="ARBA00023125"/>
    </source>
</evidence>
<keyword evidence="5" id="KW-1133">Transmembrane helix</keyword>
<evidence type="ECO:0000256" key="4">
    <source>
        <dbReference type="PROSITE-ProRule" id="PRU00335"/>
    </source>
</evidence>
<evidence type="ECO:0000256" key="5">
    <source>
        <dbReference type="SAM" id="Phobius"/>
    </source>
</evidence>
<gene>
    <name evidence="7" type="ORF">SAMN05216287_0110</name>
</gene>
<dbReference type="InterPro" id="IPR001647">
    <property type="entry name" value="HTH_TetR"/>
</dbReference>
<dbReference type="Gene3D" id="1.10.357.10">
    <property type="entry name" value="Tetracycline Repressor, domain 2"/>
    <property type="match status" value="1"/>
</dbReference>
<organism evidence="7 8">
    <name type="scientific">Pseudomonas kuykendallii</name>
    <dbReference type="NCBI Taxonomy" id="1007099"/>
    <lineage>
        <taxon>Bacteria</taxon>
        <taxon>Pseudomonadati</taxon>
        <taxon>Pseudomonadota</taxon>
        <taxon>Gammaproteobacteria</taxon>
        <taxon>Pseudomonadales</taxon>
        <taxon>Pseudomonadaceae</taxon>
        <taxon>Pseudomonas</taxon>
    </lineage>
</organism>
<feature type="DNA-binding region" description="H-T-H motif" evidence="4">
    <location>
        <begin position="25"/>
        <end position="44"/>
    </location>
</feature>
<accession>A0A1H2QP47</accession>
<sequence>MTAAQRRIHEAAMRLFAERGAGEISISELAEAAGVARGTIYKHLDSVEGLFRNVASQLSEEMDQRVARSSPEDVDPALRLANGIRYYIRRAHEEPSWGKFIVRYSVSSQSLRGMWAGQPLADLVAGLGQKRYDVRQEQLVSVLAMIGGSVLTAITLVQDGHRTWRDAGSDIAELALRALGLSKDEAKQLATVELPPLAPA</sequence>
<dbReference type="PROSITE" id="PS50977">
    <property type="entry name" value="HTH_TETR_2"/>
    <property type="match status" value="1"/>
</dbReference>
<evidence type="ECO:0000313" key="7">
    <source>
        <dbReference type="EMBL" id="SDW08865.1"/>
    </source>
</evidence>
<dbReference type="Proteomes" id="UP000243778">
    <property type="component" value="Unassembled WGS sequence"/>
</dbReference>
<dbReference type="InterPro" id="IPR049513">
    <property type="entry name" value="TetR_C_40"/>
</dbReference>
<dbReference type="SUPFAM" id="SSF46689">
    <property type="entry name" value="Homeodomain-like"/>
    <property type="match status" value="1"/>
</dbReference>
<dbReference type="Pfam" id="PF00440">
    <property type="entry name" value="TetR_N"/>
    <property type="match status" value="1"/>
</dbReference>
<dbReference type="STRING" id="1007099.SAMN05216287_0110"/>
<evidence type="ECO:0000313" key="8">
    <source>
        <dbReference type="Proteomes" id="UP000243778"/>
    </source>
</evidence>
<dbReference type="Pfam" id="PF21306">
    <property type="entry name" value="TetR_C_40"/>
    <property type="match status" value="1"/>
</dbReference>
<dbReference type="InterPro" id="IPR050109">
    <property type="entry name" value="HTH-type_TetR-like_transc_reg"/>
</dbReference>
<dbReference type="GO" id="GO:0003700">
    <property type="term" value="F:DNA-binding transcription factor activity"/>
    <property type="evidence" value="ECO:0007669"/>
    <property type="project" value="TreeGrafter"/>
</dbReference>
<keyword evidence="5" id="KW-0812">Transmembrane</keyword>
<feature type="domain" description="HTH tetR-type" evidence="6">
    <location>
        <begin position="2"/>
        <end position="62"/>
    </location>
</feature>
<evidence type="ECO:0000259" key="6">
    <source>
        <dbReference type="PROSITE" id="PS50977"/>
    </source>
</evidence>
<name>A0A1H2QP47_9PSED</name>
<evidence type="ECO:0000256" key="1">
    <source>
        <dbReference type="ARBA" id="ARBA00023015"/>
    </source>
</evidence>
<proteinExistence type="predicted"/>
<keyword evidence="1" id="KW-0805">Transcription regulation</keyword>
<dbReference type="PRINTS" id="PR00455">
    <property type="entry name" value="HTHTETR"/>
</dbReference>